<evidence type="ECO:0000256" key="4">
    <source>
        <dbReference type="ARBA" id="ARBA00023172"/>
    </source>
</evidence>
<name>A0ABS7PIC5_9SPHN</name>
<dbReference type="InterPro" id="IPR013762">
    <property type="entry name" value="Integrase-like_cat_sf"/>
</dbReference>
<dbReference type="PANTHER" id="PTHR30629:SF2">
    <property type="entry name" value="PROPHAGE INTEGRASE INTS-RELATED"/>
    <property type="match status" value="1"/>
</dbReference>
<feature type="domain" description="Tyr recombinase" evidence="6">
    <location>
        <begin position="230"/>
        <end position="443"/>
    </location>
</feature>
<dbReference type="EMBL" id="JAINVV010000001">
    <property type="protein sequence ID" value="MBY8821051.1"/>
    <property type="molecule type" value="Genomic_DNA"/>
</dbReference>
<keyword evidence="2" id="KW-0229">DNA integration</keyword>
<dbReference type="RefSeq" id="WP_222988141.1">
    <property type="nucleotide sequence ID" value="NZ_JAINVV010000001.1"/>
</dbReference>
<organism evidence="8 9">
    <name type="scientific">Sphingomonas colocasiae</name>
    <dbReference type="NCBI Taxonomy" id="1848973"/>
    <lineage>
        <taxon>Bacteria</taxon>
        <taxon>Pseudomonadati</taxon>
        <taxon>Pseudomonadota</taxon>
        <taxon>Alphaproteobacteria</taxon>
        <taxon>Sphingomonadales</taxon>
        <taxon>Sphingomonadaceae</taxon>
        <taxon>Sphingomonas</taxon>
    </lineage>
</organism>
<protein>
    <submittedName>
        <fullName evidence="8">Integrase family protein</fullName>
    </submittedName>
</protein>
<dbReference type="InterPro" id="IPR038488">
    <property type="entry name" value="Integrase_DNA-bd_sf"/>
</dbReference>
<reference evidence="8 9" key="1">
    <citation type="submission" date="2021-08" db="EMBL/GenBank/DDBJ databases">
        <authorList>
            <person name="Tuo L."/>
        </authorList>
    </citation>
    <scope>NUCLEOTIDE SEQUENCE [LARGE SCALE GENOMIC DNA]</scope>
    <source>
        <strain evidence="8 9">JCM 31229</strain>
    </source>
</reference>
<evidence type="ECO:0000313" key="9">
    <source>
        <dbReference type="Proteomes" id="UP000706039"/>
    </source>
</evidence>
<gene>
    <name evidence="8" type="ORF">K7G82_02030</name>
</gene>
<evidence type="ECO:0000259" key="7">
    <source>
        <dbReference type="PROSITE" id="PS51900"/>
    </source>
</evidence>
<dbReference type="Proteomes" id="UP000706039">
    <property type="component" value="Unassembled WGS sequence"/>
</dbReference>
<sequence>MTKKLEFTVRGLNNLEPAAPGKRYEIADTHISGLRVRVGDAAVEHGRYKGKAAQISFVLLARFPPSSNPTRRTLGGYAQEFPELTLEAARAKAADWKAQISRGLDPSAELKREREEAAREKLAAELACYSVLRALDRYDAEKLVQLRTHKKTRSALDGPKGLLSSFSERDIKTLTRAEVAEVVRAKAVDAPISANRQLAYANAFFEWCVEEELLDQNPAANIRKPSNENERDRFHSVEELREIWDATDALGYPFKHLYRLSIVQPLRRQENAAIEVNSLDLGHDDDPTEGVWTLRAGATKNAKALRIPLSPLARAILIDAINDPARPKDLTDEDHPKESRYVFTTTGVTPVSGFAKAKARLDRLIAEARDKEAAKHGRAPVTVPHWTVHDLRTTFNTIACDELGIDAAVADRILNHVATATRSKVQRIYNRSELFEPRKRALNAWASYLEAEVIGRSADRVAVLRQKTAA</sequence>
<accession>A0ABS7PIC5</accession>
<dbReference type="PANTHER" id="PTHR30629">
    <property type="entry name" value="PROPHAGE INTEGRASE"/>
    <property type="match status" value="1"/>
</dbReference>
<dbReference type="SUPFAM" id="SSF56349">
    <property type="entry name" value="DNA breaking-rejoining enzymes"/>
    <property type="match status" value="1"/>
</dbReference>
<dbReference type="InterPro" id="IPR011010">
    <property type="entry name" value="DNA_brk_join_enz"/>
</dbReference>
<dbReference type="PROSITE" id="PS51900">
    <property type="entry name" value="CB"/>
    <property type="match status" value="1"/>
</dbReference>
<dbReference type="InterPro" id="IPR010998">
    <property type="entry name" value="Integrase_recombinase_N"/>
</dbReference>
<keyword evidence="3 5" id="KW-0238">DNA-binding</keyword>
<dbReference type="Gene3D" id="1.10.150.130">
    <property type="match status" value="1"/>
</dbReference>
<evidence type="ECO:0000256" key="5">
    <source>
        <dbReference type="PROSITE-ProRule" id="PRU01248"/>
    </source>
</evidence>
<dbReference type="InterPro" id="IPR025166">
    <property type="entry name" value="Integrase_DNA_bind_dom"/>
</dbReference>
<feature type="domain" description="Core-binding (CB)" evidence="7">
    <location>
        <begin position="129"/>
        <end position="209"/>
    </location>
</feature>
<evidence type="ECO:0000256" key="3">
    <source>
        <dbReference type="ARBA" id="ARBA00023125"/>
    </source>
</evidence>
<keyword evidence="9" id="KW-1185">Reference proteome</keyword>
<dbReference type="Gene3D" id="1.10.443.10">
    <property type="entry name" value="Intergrase catalytic core"/>
    <property type="match status" value="1"/>
</dbReference>
<evidence type="ECO:0000259" key="6">
    <source>
        <dbReference type="PROSITE" id="PS51898"/>
    </source>
</evidence>
<evidence type="ECO:0000256" key="2">
    <source>
        <dbReference type="ARBA" id="ARBA00022908"/>
    </source>
</evidence>
<dbReference type="Pfam" id="PF13356">
    <property type="entry name" value="Arm-DNA-bind_3"/>
    <property type="match status" value="1"/>
</dbReference>
<dbReference type="InterPro" id="IPR044068">
    <property type="entry name" value="CB"/>
</dbReference>
<evidence type="ECO:0000313" key="8">
    <source>
        <dbReference type="EMBL" id="MBY8821051.1"/>
    </source>
</evidence>
<dbReference type="PROSITE" id="PS51898">
    <property type="entry name" value="TYR_RECOMBINASE"/>
    <property type="match status" value="1"/>
</dbReference>
<comment type="similarity">
    <text evidence="1">Belongs to the 'phage' integrase family.</text>
</comment>
<dbReference type="InterPro" id="IPR050808">
    <property type="entry name" value="Phage_Integrase"/>
</dbReference>
<dbReference type="Gene3D" id="3.30.160.390">
    <property type="entry name" value="Integrase, DNA-binding domain"/>
    <property type="match status" value="1"/>
</dbReference>
<evidence type="ECO:0000256" key="1">
    <source>
        <dbReference type="ARBA" id="ARBA00008857"/>
    </source>
</evidence>
<keyword evidence="4" id="KW-0233">DNA recombination</keyword>
<dbReference type="InterPro" id="IPR002104">
    <property type="entry name" value="Integrase_catalytic"/>
</dbReference>
<proteinExistence type="inferred from homology"/>
<comment type="caution">
    <text evidence="8">The sequence shown here is derived from an EMBL/GenBank/DDBJ whole genome shotgun (WGS) entry which is preliminary data.</text>
</comment>